<feature type="domain" description="RCK C-terminal" evidence="3">
    <location>
        <begin position="144"/>
        <end position="224"/>
    </location>
</feature>
<accession>A0A7W7Y341</accession>
<dbReference type="PANTHER" id="PTHR43833">
    <property type="entry name" value="POTASSIUM CHANNEL PROTEIN 2-RELATED-RELATED"/>
    <property type="match status" value="1"/>
</dbReference>
<organism evidence="4 5">
    <name type="scientific">Desulfurispira natronophila</name>
    <dbReference type="NCBI Taxonomy" id="682562"/>
    <lineage>
        <taxon>Bacteria</taxon>
        <taxon>Pseudomonadati</taxon>
        <taxon>Chrysiogenota</taxon>
        <taxon>Chrysiogenia</taxon>
        <taxon>Chrysiogenales</taxon>
        <taxon>Chrysiogenaceae</taxon>
        <taxon>Desulfurispira</taxon>
    </lineage>
</organism>
<reference evidence="4 5" key="1">
    <citation type="submission" date="2020-08" db="EMBL/GenBank/DDBJ databases">
        <title>Genomic Encyclopedia of Type Strains, Phase IV (KMG-IV): sequencing the most valuable type-strain genomes for metagenomic binning, comparative biology and taxonomic classification.</title>
        <authorList>
            <person name="Goeker M."/>
        </authorList>
    </citation>
    <scope>NUCLEOTIDE SEQUENCE [LARGE SCALE GENOMIC DNA]</scope>
    <source>
        <strain evidence="4 5">DSM 22071</strain>
    </source>
</reference>
<dbReference type="AlphaFoldDB" id="A0A7W7Y341"/>
<keyword evidence="2" id="KW-0406">Ion transport</keyword>
<dbReference type="Proteomes" id="UP000528322">
    <property type="component" value="Unassembled WGS sequence"/>
</dbReference>
<dbReference type="InterPro" id="IPR050721">
    <property type="entry name" value="Trk_Ktr_HKT_K-transport"/>
</dbReference>
<gene>
    <name evidence="4" type="ORF">HNR37_000445</name>
</gene>
<keyword evidence="1" id="KW-0813">Transport</keyword>
<evidence type="ECO:0000313" key="4">
    <source>
        <dbReference type="EMBL" id="MBB5021139.1"/>
    </source>
</evidence>
<dbReference type="SUPFAM" id="SSF116726">
    <property type="entry name" value="TrkA C-terminal domain-like"/>
    <property type="match status" value="1"/>
</dbReference>
<dbReference type="RefSeq" id="WP_183729262.1">
    <property type="nucleotide sequence ID" value="NZ_JACHID010000002.1"/>
</dbReference>
<evidence type="ECO:0000256" key="2">
    <source>
        <dbReference type="ARBA" id="ARBA00023065"/>
    </source>
</evidence>
<dbReference type="PROSITE" id="PS51202">
    <property type="entry name" value="RCK_C"/>
    <property type="match status" value="1"/>
</dbReference>
<dbReference type="Gene3D" id="3.40.50.720">
    <property type="entry name" value="NAD(P)-binding Rossmann-like Domain"/>
    <property type="match status" value="1"/>
</dbReference>
<dbReference type="PANTHER" id="PTHR43833:SF5">
    <property type="entry name" value="TRK SYSTEM POTASSIUM UPTAKE PROTEIN TRKA"/>
    <property type="match status" value="1"/>
</dbReference>
<dbReference type="GO" id="GO:0006813">
    <property type="term" value="P:potassium ion transport"/>
    <property type="evidence" value="ECO:0007669"/>
    <property type="project" value="InterPro"/>
</dbReference>
<dbReference type="SUPFAM" id="SSF51735">
    <property type="entry name" value="NAD(P)-binding Rossmann-fold domains"/>
    <property type="match status" value="1"/>
</dbReference>
<keyword evidence="5" id="KW-1185">Reference proteome</keyword>
<dbReference type="InterPro" id="IPR036291">
    <property type="entry name" value="NAD(P)-bd_dom_sf"/>
</dbReference>
<protein>
    <recommendedName>
        <fullName evidence="3">RCK C-terminal domain-containing protein</fullName>
    </recommendedName>
</protein>
<dbReference type="Pfam" id="PF02254">
    <property type="entry name" value="TrkA_N"/>
    <property type="match status" value="1"/>
</dbReference>
<comment type="caution">
    <text evidence="4">The sequence shown here is derived from an EMBL/GenBank/DDBJ whole genome shotgun (WGS) entry which is preliminary data.</text>
</comment>
<dbReference type="Gene3D" id="3.30.70.1450">
    <property type="entry name" value="Regulator of K+ conductance, C-terminal domain"/>
    <property type="match status" value="1"/>
</dbReference>
<evidence type="ECO:0000259" key="3">
    <source>
        <dbReference type="PROSITE" id="PS51202"/>
    </source>
</evidence>
<evidence type="ECO:0000313" key="5">
    <source>
        <dbReference type="Proteomes" id="UP000528322"/>
    </source>
</evidence>
<dbReference type="InterPro" id="IPR003148">
    <property type="entry name" value="RCK_N"/>
</dbReference>
<dbReference type="InterPro" id="IPR036721">
    <property type="entry name" value="RCK_C_sf"/>
</dbReference>
<dbReference type="GO" id="GO:0008324">
    <property type="term" value="F:monoatomic cation transmembrane transporter activity"/>
    <property type="evidence" value="ECO:0007669"/>
    <property type="project" value="InterPro"/>
</dbReference>
<evidence type="ECO:0000256" key="1">
    <source>
        <dbReference type="ARBA" id="ARBA00022448"/>
    </source>
</evidence>
<dbReference type="Pfam" id="PF02080">
    <property type="entry name" value="TrkA_C"/>
    <property type="match status" value="1"/>
</dbReference>
<dbReference type="EMBL" id="JACHID010000002">
    <property type="protein sequence ID" value="MBB5021139.1"/>
    <property type="molecule type" value="Genomic_DNA"/>
</dbReference>
<name>A0A7W7Y341_9BACT</name>
<dbReference type="InterPro" id="IPR006037">
    <property type="entry name" value="RCK_C"/>
</dbReference>
<proteinExistence type="predicted"/>
<sequence length="477" mass="54171">MKPDSTNKRRVLMCGLGYFEQHLLSDLDDGWNPIVVELDQRKMEMLGPNYPGTEFVHGDASSILTWKKLPLEQIDFIIIALKDVDICLEICRLAREFFGLDCIILVLIYEDADESVFHPYQVTTVKPFNISINIILNRLQRNYSKAIDIGLKKGEIIELSVLAKSHLTDRKIRTLRPSKWSISAIYRNNEIILPTGDEVVRVGDRVVLFGDPKVLENLANTFLQGTPQFPVQYGNTVSAILDRSHGALVDETAYFYRHLRASRLSFHPVRNRLSSELTEKVRANRDINFSIGASIPHLIQLMGKEENTGLYAIPGNRGRLSWELTGKEIFRLARKPLYFCRGTFPYERIYISLNCREPVYALEVGMELSQLLGVPFSVIYVPLPKALRGREDAEQMQQRQELVSDFGNIYKVKMDYQSVEGNPVLKTLEVLGDAPGGLLVTAHDISAPLSFFRPNVPYLLARKTHLSTLVVVHGDRL</sequence>